<accession>A0AAE6QDV5</accession>
<sequence>MHSFIIYKHPKKDSLIFVQDGFSPMAFIFTIFFTLYNKLWFMSLISLCVFTGTYTMYSYLHCISNFTYLLLNLVYALYMATSYSSWYRTKLKRMGYRICNVIFAENLIDAKLKLQDKGFF</sequence>
<feature type="transmembrane region" description="Helical" evidence="1">
    <location>
        <begin position="66"/>
        <end position="87"/>
    </location>
</feature>
<evidence type="ECO:0000313" key="3">
    <source>
        <dbReference type="Proteomes" id="UP000422822"/>
    </source>
</evidence>
<feature type="transmembrane region" description="Helical" evidence="1">
    <location>
        <begin position="15"/>
        <end position="33"/>
    </location>
</feature>
<dbReference type="AlphaFoldDB" id="A0AAE6QDV5"/>
<feature type="transmembrane region" description="Helical" evidence="1">
    <location>
        <begin position="40"/>
        <end position="60"/>
    </location>
</feature>
<keyword evidence="1" id="KW-1133">Transmembrane helix</keyword>
<name>A0AAE6QDV5_EHRRU</name>
<evidence type="ECO:0000313" key="2">
    <source>
        <dbReference type="EMBL" id="QGR03755.1"/>
    </source>
</evidence>
<dbReference type="InterPro" id="IPR024399">
    <property type="entry name" value="DUF2628"/>
</dbReference>
<dbReference type="Pfam" id="PF10947">
    <property type="entry name" value="DUF2628"/>
    <property type="match status" value="1"/>
</dbReference>
<proteinExistence type="predicted"/>
<reference evidence="2 3" key="1">
    <citation type="submission" date="2018-10" db="EMBL/GenBank/DDBJ databases">
        <title>Propagation and draft genome sequences of three atypical Erhlichia ruminantium isolates.</title>
        <authorList>
            <person name="Liebenberg J."/>
            <person name="Steyn H."/>
            <person name="Josemans A."/>
            <person name="Zweygarth E."/>
        </authorList>
    </citation>
    <scope>NUCLEOTIDE SEQUENCE [LARGE SCALE GENOMIC DNA]</scope>
    <source>
        <strain evidence="2 3">Omatjenne</strain>
    </source>
</reference>
<keyword evidence="3" id="KW-1185">Reference proteome</keyword>
<evidence type="ECO:0000256" key="1">
    <source>
        <dbReference type="SAM" id="Phobius"/>
    </source>
</evidence>
<keyword evidence="1" id="KW-0472">Membrane</keyword>
<protein>
    <submittedName>
        <fullName evidence="2">DUF2628 domain-containing protein</fullName>
    </submittedName>
</protein>
<dbReference type="EMBL" id="CP033455">
    <property type="protein sequence ID" value="QGR03755.1"/>
    <property type="molecule type" value="Genomic_DNA"/>
</dbReference>
<organism evidence="2 3">
    <name type="scientific">Ehrlichia ruminantium</name>
    <name type="common">heartwater rickettsia</name>
    <name type="synonym">Cowdria ruminantium</name>
    <dbReference type="NCBI Taxonomy" id="779"/>
    <lineage>
        <taxon>Bacteria</taxon>
        <taxon>Pseudomonadati</taxon>
        <taxon>Pseudomonadota</taxon>
        <taxon>Alphaproteobacteria</taxon>
        <taxon>Rickettsiales</taxon>
        <taxon>Anaplasmataceae</taxon>
        <taxon>Ehrlichia</taxon>
    </lineage>
</organism>
<dbReference type="Proteomes" id="UP000422822">
    <property type="component" value="Chromosome"/>
</dbReference>
<gene>
    <name evidence="2" type="ORF">EDL80_04300</name>
</gene>
<keyword evidence="1" id="KW-0812">Transmembrane</keyword>
<dbReference type="RefSeq" id="WP_158406942.1">
    <property type="nucleotide sequence ID" value="NZ_CP033454.1"/>
</dbReference>